<name>A0A9K3CRL6_9EUKA</name>
<feature type="region of interest" description="Disordered" evidence="1">
    <location>
        <begin position="465"/>
        <end position="498"/>
    </location>
</feature>
<feature type="region of interest" description="Disordered" evidence="1">
    <location>
        <begin position="1284"/>
        <end position="1312"/>
    </location>
</feature>
<feature type="region of interest" description="Disordered" evidence="1">
    <location>
        <begin position="367"/>
        <end position="401"/>
    </location>
</feature>
<evidence type="ECO:0000313" key="3">
    <source>
        <dbReference type="Proteomes" id="UP000265618"/>
    </source>
</evidence>
<feature type="compositionally biased region" description="Acidic residues" evidence="1">
    <location>
        <begin position="388"/>
        <end position="397"/>
    </location>
</feature>
<proteinExistence type="predicted"/>
<reference evidence="2 3" key="1">
    <citation type="journal article" date="2018" name="PLoS ONE">
        <title>The draft genome of Kipferlia bialata reveals reductive genome evolution in fornicate parasites.</title>
        <authorList>
            <person name="Tanifuji G."/>
            <person name="Takabayashi S."/>
            <person name="Kume K."/>
            <person name="Takagi M."/>
            <person name="Nakayama T."/>
            <person name="Kamikawa R."/>
            <person name="Inagaki Y."/>
            <person name="Hashimoto T."/>
        </authorList>
    </citation>
    <scope>NUCLEOTIDE SEQUENCE [LARGE SCALE GENOMIC DNA]</scope>
    <source>
        <strain evidence="2">NY0173</strain>
    </source>
</reference>
<dbReference type="InterPro" id="IPR052634">
    <property type="entry name" value="Sperm_flagellar-bone_growth"/>
</dbReference>
<evidence type="ECO:0000313" key="2">
    <source>
        <dbReference type="EMBL" id="GIQ81187.1"/>
    </source>
</evidence>
<gene>
    <name evidence="2" type="ORF">KIPB_002105</name>
</gene>
<feature type="compositionally biased region" description="Basic residues" evidence="1">
    <location>
        <begin position="1560"/>
        <end position="1570"/>
    </location>
</feature>
<feature type="region of interest" description="Disordered" evidence="1">
    <location>
        <begin position="617"/>
        <end position="676"/>
    </location>
</feature>
<dbReference type="Proteomes" id="UP000265618">
    <property type="component" value="Unassembled WGS sequence"/>
</dbReference>
<feature type="region of interest" description="Disordered" evidence="1">
    <location>
        <begin position="1451"/>
        <end position="1484"/>
    </location>
</feature>
<feature type="compositionally biased region" description="Basic and acidic residues" evidence="1">
    <location>
        <begin position="1530"/>
        <end position="1540"/>
    </location>
</feature>
<evidence type="ECO:0000256" key="1">
    <source>
        <dbReference type="SAM" id="MobiDB-lite"/>
    </source>
</evidence>
<sequence>MYVCLTPGAARETRLEQQRAIAERRQQAVAAELERLRSVVAMEKEDGRLQANLERTRHSALLQTRKVDESLLRQAETKELVDDMVSLSLCACEIRENGPLGRVSLPSSIPPGTPVPLSSHVPGVPPPVWRMLMGRFLSLMPADLERVEREMAEEQAQMERDAQAALESPDEVEPCQAHAMDIADLVKYEAMEPLLSGGAPAPGSQARGPATSAPISLSMSLPTIPTGGMGRPSPAMGGMGVGEARPETPAVQDDAWTGLVKRWMDVAHPAPVPLLVKRERNSSSAGFMTEREMEGEGDDKELGSGVVISVTGPPMSGVTSACMELAKNTGAGVVSLSSIITLVELISVTDSADTLSAYASGQTVPTDAEGNAIPLPPMYFRDPRETVGEGEEGEGEGEQEREIDTVYNAVSSAKLKAGGAVPPHILAQVAMVCVRGVLVRLAMPGVILDGYPRSLPEAVELEKMMDGNVEPEKEEKGKKGKGGSTARSTSHATNLAPSPSLQSALHSLIVLELDQGTIADRASGRLLDPEFNVEYHAANTPPPGDDPDLLARLVSIPLPQGLAAKCDAATQALAGLVSTYSALVDANTRSPMLTVSGEGEREEVAGRVLSAVRDTLDTIPTGTSPINPPSVASPLAEGPASVIAQPSMPAPSASRGASRGMSRGASRPATGASVSGLPPVSEAPAYVPPEPPAACIDPFTFTGIVETPAPVDTDATEGDSVAGDAVPVDVGVPTLKEQQEGEEKHMAICLSVIDLLNKANDDRREMLFPALQATRSCFSRCALHWLEARRTYMEHLQRPFPALGDLVAPMLTEYASIPNEMRGDERVKERLSERVQHLQDCMFHAVDDRLAVDEAALKDHAERMAQAVQGAPDHVAEFGSSQALLIAEAVSVMAHGEVVHFCSALESLYAYLTMCDPTLTPLDTLAEAKGTLPKGSGAELLDPLLSAVSAAKAGLPEKEPQGDATPADAVMRSNMAESERLSHMLKTVFMGQEGLPVLWTPPEPPAGEVDPKAKKGGKGPAVPKPCVVCVTLPDSVKQAIDAAYGLLITRLKYLVEEGTSSIGHIVEAGANVLARSDSLVLYCHQRRVSQAAAICTHIRQCIEAEEEDVGAIRILRDLSAPGTEAQEQEAEVEDTRPSFGRAGDIVASELSTLTAIADVVRSAPTLPPFPVSTHSVPLPTVYALVSSFEAAERAVANSARPPMPKTEEGEAEGEEERLGSLDMPPGCVSSAVFASTLVHHIPTVPSLSDSATLPVDEWQTIADKAIAAEVPVEVVLSREEKELVAEREREREANTKGKKPPKGAEVESTGPDTDKVHVVDWRRFLVGQALPYPLSIRELGLFVESAMEIGSEPITEDLFVQRFTGPYALPETEGEGEGESERQGLGSEEEVVLANLALRKLLFRLYGSNADAVSQSRSLLLSLCCSPDPTEAIAKAEIVGASWPDWPLSRAEEAAPEDSTPQDKKGGKGGAAPAKGKAKGDTTLPCQTPERLALAQECLNMLAAPLNGLNKAQTARTFVCHPLATLVRQHQADAMEREREGDAEEEAEVAPSPPKAGSRSGRRSASRGKK</sequence>
<feature type="region of interest" description="Disordered" evidence="1">
    <location>
        <begin position="1195"/>
        <end position="1223"/>
    </location>
</feature>
<feature type="compositionally biased region" description="Low complexity" evidence="1">
    <location>
        <begin position="646"/>
        <end position="669"/>
    </location>
</feature>
<comment type="caution">
    <text evidence="2">The sequence shown here is derived from an EMBL/GenBank/DDBJ whole genome shotgun (WGS) entry which is preliminary data.</text>
</comment>
<keyword evidence="3" id="KW-1185">Reference proteome</keyword>
<accession>A0A9K3CRL6</accession>
<feature type="compositionally biased region" description="Polar residues" evidence="1">
    <location>
        <begin position="485"/>
        <end position="498"/>
    </location>
</feature>
<feature type="compositionally biased region" description="Basic and acidic residues" evidence="1">
    <location>
        <begin position="465"/>
        <end position="477"/>
    </location>
</feature>
<dbReference type="PANTHER" id="PTHR14919:SF0">
    <property type="entry name" value="SPERM FLAGELLAR PROTEIN 2"/>
    <property type="match status" value="1"/>
</dbReference>
<feature type="region of interest" description="Disordered" evidence="1">
    <location>
        <begin position="197"/>
        <end position="246"/>
    </location>
</feature>
<feature type="compositionally biased region" description="Polar residues" evidence="1">
    <location>
        <begin position="213"/>
        <end position="223"/>
    </location>
</feature>
<protein>
    <submittedName>
        <fullName evidence="2">Uncharacterized protein</fullName>
    </submittedName>
</protein>
<organism evidence="2 3">
    <name type="scientific">Kipferlia bialata</name>
    <dbReference type="NCBI Taxonomy" id="797122"/>
    <lineage>
        <taxon>Eukaryota</taxon>
        <taxon>Metamonada</taxon>
        <taxon>Carpediemonas-like organisms</taxon>
        <taxon>Kipferlia</taxon>
    </lineage>
</organism>
<dbReference type="Gene3D" id="3.40.50.300">
    <property type="entry name" value="P-loop containing nucleotide triphosphate hydrolases"/>
    <property type="match status" value="1"/>
</dbReference>
<feature type="compositionally biased region" description="Basic and acidic residues" evidence="1">
    <location>
        <begin position="1284"/>
        <end position="1295"/>
    </location>
</feature>
<dbReference type="InterPro" id="IPR027417">
    <property type="entry name" value="P-loop_NTPase"/>
</dbReference>
<feature type="region of interest" description="Disordered" evidence="1">
    <location>
        <begin position="1530"/>
        <end position="1570"/>
    </location>
</feature>
<dbReference type="PANTHER" id="PTHR14919">
    <property type="entry name" value="KPL2-RELATED"/>
    <property type="match status" value="1"/>
</dbReference>
<dbReference type="EMBL" id="BDIP01000327">
    <property type="protein sequence ID" value="GIQ81187.1"/>
    <property type="molecule type" value="Genomic_DNA"/>
</dbReference>